<evidence type="ECO:0000259" key="4">
    <source>
        <dbReference type="PROSITE" id="PS50943"/>
    </source>
</evidence>
<dbReference type="Pfam" id="PF07022">
    <property type="entry name" value="Phage_CI_repr"/>
    <property type="match status" value="1"/>
</dbReference>
<dbReference type="InterPro" id="IPR001387">
    <property type="entry name" value="Cro/C1-type_HTH"/>
</dbReference>
<keyword evidence="6" id="KW-1185">Reference proteome</keyword>
<reference evidence="5 6" key="1">
    <citation type="submission" date="2018-10" db="EMBL/GenBank/DDBJ databases">
        <title>Notoacmeibacter sp. M2BS9Y-3-1, whole genome shotgun sequence.</title>
        <authorList>
            <person name="Tuo L."/>
        </authorList>
    </citation>
    <scope>NUCLEOTIDE SEQUENCE [LARGE SCALE GENOMIC DNA]</scope>
    <source>
        <strain evidence="5 6">M2BS9Y-3-1</strain>
    </source>
</reference>
<dbReference type="InterPro" id="IPR010744">
    <property type="entry name" value="Phage_CI_N"/>
</dbReference>
<feature type="domain" description="HTH cro/C1-type" evidence="4">
    <location>
        <begin position="26"/>
        <end position="65"/>
    </location>
</feature>
<dbReference type="Proteomes" id="UP000281094">
    <property type="component" value="Unassembled WGS sequence"/>
</dbReference>
<dbReference type="PANTHER" id="PTHR40661">
    <property type="match status" value="1"/>
</dbReference>
<keyword evidence="2" id="KW-0238">DNA-binding</keyword>
<dbReference type="Pfam" id="PF00717">
    <property type="entry name" value="Peptidase_S24"/>
    <property type="match status" value="1"/>
</dbReference>
<dbReference type="AlphaFoldDB" id="A0A3L7JEI2"/>
<dbReference type="SUPFAM" id="SSF47413">
    <property type="entry name" value="lambda repressor-like DNA-binding domains"/>
    <property type="match status" value="1"/>
</dbReference>
<protein>
    <submittedName>
        <fullName evidence="5">Helix-turn-helix transcriptional regulator</fullName>
    </submittedName>
</protein>
<sequence>MVSEFQMETFADRLRALIGEESRNGFARRCGIGETSLRQYLAGGTPGLDKVIQIASTTGVSLAWLATGEGPRDSASVLSHGAGRTQRERGDLPMLQLPNAQDIEKDALVLVPTMEARASAGGGLIPETQDDAVAGYIAFEAAFLRSMGINPSFARLLDIEGDSMRPTLADGDKVVIDTSIDEVKADALYAVVYGDAVMVKRLQIQRDGSVLLKSDNAAAGYVDHHVAKHDLPDLRIVGRVRGAFSRL</sequence>
<dbReference type="GO" id="GO:0003677">
    <property type="term" value="F:DNA binding"/>
    <property type="evidence" value="ECO:0007669"/>
    <property type="project" value="UniProtKB-KW"/>
</dbReference>
<dbReference type="SUPFAM" id="SSF51306">
    <property type="entry name" value="LexA/Signal peptidase"/>
    <property type="match status" value="1"/>
</dbReference>
<keyword evidence="3" id="KW-0804">Transcription</keyword>
<dbReference type="CDD" id="cd06529">
    <property type="entry name" value="S24_LexA-like"/>
    <property type="match status" value="1"/>
</dbReference>
<organism evidence="5 6">
    <name type="scientific">Notoacmeibacter ruber</name>
    <dbReference type="NCBI Taxonomy" id="2670375"/>
    <lineage>
        <taxon>Bacteria</taxon>
        <taxon>Pseudomonadati</taxon>
        <taxon>Pseudomonadota</taxon>
        <taxon>Alphaproteobacteria</taxon>
        <taxon>Hyphomicrobiales</taxon>
        <taxon>Notoacmeibacteraceae</taxon>
        <taxon>Notoacmeibacter</taxon>
    </lineage>
</organism>
<dbReference type="InterPro" id="IPR039418">
    <property type="entry name" value="LexA-like"/>
</dbReference>
<proteinExistence type="predicted"/>
<dbReference type="PANTHER" id="PTHR40661:SF3">
    <property type="entry name" value="FELS-1 PROPHAGE TRANSCRIPTIONAL REGULATOR"/>
    <property type="match status" value="1"/>
</dbReference>
<evidence type="ECO:0000256" key="1">
    <source>
        <dbReference type="ARBA" id="ARBA00023015"/>
    </source>
</evidence>
<name>A0A3L7JEI2_9HYPH</name>
<dbReference type="GO" id="GO:0045892">
    <property type="term" value="P:negative regulation of DNA-templated transcription"/>
    <property type="evidence" value="ECO:0007669"/>
    <property type="project" value="InterPro"/>
</dbReference>
<gene>
    <name evidence="5" type="ORF">D8780_12255</name>
</gene>
<evidence type="ECO:0000313" key="6">
    <source>
        <dbReference type="Proteomes" id="UP000281094"/>
    </source>
</evidence>
<dbReference type="CDD" id="cd00093">
    <property type="entry name" value="HTH_XRE"/>
    <property type="match status" value="1"/>
</dbReference>
<dbReference type="Gene3D" id="1.10.260.40">
    <property type="entry name" value="lambda repressor-like DNA-binding domains"/>
    <property type="match status" value="1"/>
</dbReference>
<dbReference type="PROSITE" id="PS50943">
    <property type="entry name" value="HTH_CROC1"/>
    <property type="match status" value="1"/>
</dbReference>
<dbReference type="EMBL" id="RCWN01000001">
    <property type="protein sequence ID" value="RLQ88880.1"/>
    <property type="molecule type" value="Genomic_DNA"/>
</dbReference>
<dbReference type="InterPro" id="IPR036286">
    <property type="entry name" value="LexA/Signal_pep-like_sf"/>
</dbReference>
<dbReference type="Gene3D" id="2.10.109.10">
    <property type="entry name" value="Umud Fragment, subunit A"/>
    <property type="match status" value="1"/>
</dbReference>
<evidence type="ECO:0000256" key="3">
    <source>
        <dbReference type="ARBA" id="ARBA00023163"/>
    </source>
</evidence>
<keyword evidence="1" id="KW-0805">Transcription regulation</keyword>
<dbReference type="InterPro" id="IPR010982">
    <property type="entry name" value="Lambda_DNA-bd_dom_sf"/>
</dbReference>
<accession>A0A3L7JEI2</accession>
<evidence type="ECO:0000313" key="5">
    <source>
        <dbReference type="EMBL" id="RLQ88880.1"/>
    </source>
</evidence>
<dbReference type="InterPro" id="IPR015927">
    <property type="entry name" value="Peptidase_S24_S26A/B/C"/>
</dbReference>
<evidence type="ECO:0000256" key="2">
    <source>
        <dbReference type="ARBA" id="ARBA00023125"/>
    </source>
</evidence>
<comment type="caution">
    <text evidence="5">The sequence shown here is derived from an EMBL/GenBank/DDBJ whole genome shotgun (WGS) entry which is preliminary data.</text>
</comment>
<dbReference type="SMART" id="SM00530">
    <property type="entry name" value="HTH_XRE"/>
    <property type="match status" value="1"/>
</dbReference>